<dbReference type="EMBL" id="GG745347">
    <property type="protein sequence ID" value="KNE65383.1"/>
    <property type="molecule type" value="Genomic_DNA"/>
</dbReference>
<keyword evidence="4" id="KW-1185">Reference proteome</keyword>
<evidence type="ECO:0000256" key="2">
    <source>
        <dbReference type="SAM" id="SignalP"/>
    </source>
</evidence>
<feature type="signal peptide" evidence="2">
    <location>
        <begin position="1"/>
        <end position="15"/>
    </location>
</feature>
<proteinExistence type="predicted"/>
<keyword evidence="2" id="KW-0732">Signal</keyword>
<reference evidence="4" key="2">
    <citation type="submission" date="2009-11" db="EMBL/GenBank/DDBJ databases">
        <title>The Genome Sequence of Allomyces macrogynus strain ATCC 38327.</title>
        <authorList>
            <consortium name="The Broad Institute Genome Sequencing Platform"/>
            <person name="Russ C."/>
            <person name="Cuomo C."/>
            <person name="Shea T."/>
            <person name="Young S.K."/>
            <person name="Zeng Q."/>
            <person name="Koehrsen M."/>
            <person name="Haas B."/>
            <person name="Borodovsky M."/>
            <person name="Guigo R."/>
            <person name="Alvarado L."/>
            <person name="Berlin A."/>
            <person name="Borenstein D."/>
            <person name="Chen Z."/>
            <person name="Engels R."/>
            <person name="Freedman E."/>
            <person name="Gellesch M."/>
            <person name="Goldberg J."/>
            <person name="Griggs A."/>
            <person name="Gujja S."/>
            <person name="Heiman D."/>
            <person name="Hepburn T."/>
            <person name="Howarth C."/>
            <person name="Jen D."/>
            <person name="Larson L."/>
            <person name="Lewis B."/>
            <person name="Mehta T."/>
            <person name="Park D."/>
            <person name="Pearson M."/>
            <person name="Roberts A."/>
            <person name="Saif S."/>
            <person name="Shenoy N."/>
            <person name="Sisk P."/>
            <person name="Stolte C."/>
            <person name="Sykes S."/>
            <person name="Walk T."/>
            <person name="White J."/>
            <person name="Yandava C."/>
            <person name="Burger G."/>
            <person name="Gray M.W."/>
            <person name="Holland P.W.H."/>
            <person name="King N."/>
            <person name="Lang F.B.F."/>
            <person name="Roger A.J."/>
            <person name="Ruiz-Trillo I."/>
            <person name="Lander E."/>
            <person name="Nusbaum C."/>
        </authorList>
    </citation>
    <scope>NUCLEOTIDE SEQUENCE [LARGE SCALE GENOMIC DNA]</scope>
    <source>
        <strain evidence="4">ATCC 38327</strain>
    </source>
</reference>
<gene>
    <name evidence="3" type="ORF">AMAG_11019</name>
</gene>
<evidence type="ECO:0008006" key="5">
    <source>
        <dbReference type="Google" id="ProtNLM"/>
    </source>
</evidence>
<feature type="chain" id="PRO_5012226939" description="F-box domain-containing protein" evidence="2">
    <location>
        <begin position="16"/>
        <end position="335"/>
    </location>
</feature>
<sequence>MPTMTFPALAHLSVGFPCLFDDLAMVAAMPALKELALFMEPMDQNWATAFVTTIPWPTVTNMIINRRAFKGSDELLQIDAAVLDALPHLTVLTLLSPIKWLDETAPTLVFVTHLTTSFRTLAAFSRTSLPRLVHLTFNEKGYAGHQGDTLPALPMLHTIRAQCIPPSLIEQLMRAPRLTRVRIARIDPGAGSPPPILHLEYRQGHQMWRALPTMSAKHRIADMLVIDVAHVVDADAAATEIEAVIRWAAKGAREEKEAAANKRQTKVGQSRTATAAADAGNKRPAFPALEHGHDPLLAVKCHIAAGVGAEFVDRVKGMFAELQELRVEVKVLLSC</sequence>
<accession>A0A0L0SS57</accession>
<organism evidence="3 4">
    <name type="scientific">Allomyces macrogynus (strain ATCC 38327)</name>
    <name type="common">Allomyces javanicus var. macrogynus</name>
    <dbReference type="NCBI Taxonomy" id="578462"/>
    <lineage>
        <taxon>Eukaryota</taxon>
        <taxon>Fungi</taxon>
        <taxon>Fungi incertae sedis</taxon>
        <taxon>Blastocladiomycota</taxon>
        <taxon>Blastocladiomycetes</taxon>
        <taxon>Blastocladiales</taxon>
        <taxon>Blastocladiaceae</taxon>
        <taxon>Allomyces</taxon>
    </lineage>
</organism>
<dbReference type="AlphaFoldDB" id="A0A0L0SS57"/>
<evidence type="ECO:0000256" key="1">
    <source>
        <dbReference type="SAM" id="MobiDB-lite"/>
    </source>
</evidence>
<protein>
    <recommendedName>
        <fullName evidence="5">F-box domain-containing protein</fullName>
    </recommendedName>
</protein>
<reference evidence="3 4" key="1">
    <citation type="submission" date="2009-11" db="EMBL/GenBank/DDBJ databases">
        <title>Annotation of Allomyces macrogynus ATCC 38327.</title>
        <authorList>
            <consortium name="The Broad Institute Genome Sequencing Platform"/>
            <person name="Russ C."/>
            <person name="Cuomo C."/>
            <person name="Burger G."/>
            <person name="Gray M.W."/>
            <person name="Holland P.W.H."/>
            <person name="King N."/>
            <person name="Lang F.B.F."/>
            <person name="Roger A.J."/>
            <person name="Ruiz-Trillo I."/>
            <person name="Young S.K."/>
            <person name="Zeng Q."/>
            <person name="Gargeya S."/>
            <person name="Fitzgerald M."/>
            <person name="Haas B."/>
            <person name="Abouelleil A."/>
            <person name="Alvarado L."/>
            <person name="Arachchi H.M."/>
            <person name="Berlin A."/>
            <person name="Chapman S.B."/>
            <person name="Gearin G."/>
            <person name="Goldberg J."/>
            <person name="Griggs A."/>
            <person name="Gujja S."/>
            <person name="Hansen M."/>
            <person name="Heiman D."/>
            <person name="Howarth C."/>
            <person name="Larimer J."/>
            <person name="Lui A."/>
            <person name="MacDonald P.J.P."/>
            <person name="McCowen C."/>
            <person name="Montmayeur A."/>
            <person name="Murphy C."/>
            <person name="Neiman D."/>
            <person name="Pearson M."/>
            <person name="Priest M."/>
            <person name="Roberts A."/>
            <person name="Saif S."/>
            <person name="Shea T."/>
            <person name="Sisk P."/>
            <person name="Stolte C."/>
            <person name="Sykes S."/>
            <person name="Wortman J."/>
            <person name="Nusbaum C."/>
            <person name="Birren B."/>
        </authorList>
    </citation>
    <scope>NUCLEOTIDE SEQUENCE [LARGE SCALE GENOMIC DNA]</scope>
    <source>
        <strain evidence="3 4">ATCC 38327</strain>
    </source>
</reference>
<name>A0A0L0SS57_ALLM3</name>
<dbReference type="VEuPathDB" id="FungiDB:AMAG_11019"/>
<evidence type="ECO:0000313" key="4">
    <source>
        <dbReference type="Proteomes" id="UP000054350"/>
    </source>
</evidence>
<feature type="region of interest" description="Disordered" evidence="1">
    <location>
        <begin position="256"/>
        <end position="284"/>
    </location>
</feature>
<evidence type="ECO:0000313" key="3">
    <source>
        <dbReference type="EMBL" id="KNE65383.1"/>
    </source>
</evidence>
<dbReference type="Proteomes" id="UP000054350">
    <property type="component" value="Unassembled WGS sequence"/>
</dbReference>
<dbReference type="OrthoDB" id="10400540at2759"/>